<dbReference type="EMBL" id="JAZDUF010000005">
    <property type="protein sequence ID" value="MEE3852299.1"/>
    <property type="molecule type" value="Genomic_DNA"/>
</dbReference>
<dbReference type="RefSeq" id="WP_330434343.1">
    <property type="nucleotide sequence ID" value="NZ_JAZDUF010000005.1"/>
</dbReference>
<gene>
    <name evidence="1" type="ORF">VZC37_18305</name>
</gene>
<dbReference type="Proteomes" id="UP001347146">
    <property type="component" value="Unassembled WGS sequence"/>
</dbReference>
<reference evidence="1 2" key="1">
    <citation type="submission" date="2024-01" db="EMBL/GenBank/DDBJ databases">
        <title>Draft genome sequence of Gordonia sp. LSe1-13.</title>
        <authorList>
            <person name="Suphannarot A."/>
            <person name="Mingma R."/>
        </authorList>
    </citation>
    <scope>NUCLEOTIDE SEQUENCE [LARGE SCALE GENOMIC DNA]</scope>
    <source>
        <strain evidence="1 2">LSe1-13</strain>
    </source>
</reference>
<evidence type="ECO:0000313" key="1">
    <source>
        <dbReference type="EMBL" id="MEE3852299.1"/>
    </source>
</evidence>
<comment type="caution">
    <text evidence="1">The sequence shown here is derived from an EMBL/GenBank/DDBJ whole genome shotgun (WGS) entry which is preliminary data.</text>
</comment>
<proteinExistence type="predicted"/>
<organism evidence="1 2">
    <name type="scientific">Gordonia sesuvii</name>
    <dbReference type="NCBI Taxonomy" id="3116777"/>
    <lineage>
        <taxon>Bacteria</taxon>
        <taxon>Bacillati</taxon>
        <taxon>Actinomycetota</taxon>
        <taxon>Actinomycetes</taxon>
        <taxon>Mycobacteriales</taxon>
        <taxon>Gordoniaceae</taxon>
        <taxon>Gordonia</taxon>
    </lineage>
</organism>
<keyword evidence="2" id="KW-1185">Reference proteome</keyword>
<protein>
    <recommendedName>
        <fullName evidence="3">Ribbon-helix-helix protein CopG domain-containing protein</fullName>
    </recommendedName>
</protein>
<evidence type="ECO:0008006" key="3">
    <source>
        <dbReference type="Google" id="ProtNLM"/>
    </source>
</evidence>
<evidence type="ECO:0000313" key="2">
    <source>
        <dbReference type="Proteomes" id="UP001347146"/>
    </source>
</evidence>
<accession>A0ABU7MGR1</accession>
<name>A0ABU7MGR1_9ACTN</name>
<sequence>MSDREGKLQQAIDEAQDIERDPDRVVRTDVKVTRGHRRSKVLQVRLNDDEYNELEQLAGTIGDGGVPLSTLARSLLIEGIQRRTDEVDGGSADSAGPAEAAQMLVHLSAQMARIAETLVPDQQQGIASRR</sequence>